<name>A0ACB9KZ56_9MYRT</name>
<keyword evidence="2" id="KW-1185">Reference proteome</keyword>
<protein>
    <submittedName>
        <fullName evidence="1">Uncharacterized protein</fullName>
    </submittedName>
</protein>
<dbReference type="Proteomes" id="UP001057402">
    <property type="component" value="Chromosome 12"/>
</dbReference>
<comment type="caution">
    <text evidence="1">The sequence shown here is derived from an EMBL/GenBank/DDBJ whole genome shotgun (WGS) entry which is preliminary data.</text>
</comment>
<proteinExistence type="predicted"/>
<reference evidence="2" key="1">
    <citation type="journal article" date="2023" name="Front. Plant Sci.">
        <title>Chromosomal-level genome assembly of Melastoma candidum provides insights into trichome evolution.</title>
        <authorList>
            <person name="Zhong Y."/>
            <person name="Wu W."/>
            <person name="Sun C."/>
            <person name="Zou P."/>
            <person name="Liu Y."/>
            <person name="Dai S."/>
            <person name="Zhou R."/>
        </authorList>
    </citation>
    <scope>NUCLEOTIDE SEQUENCE [LARGE SCALE GENOMIC DNA]</scope>
</reference>
<accession>A0ACB9KZ56</accession>
<sequence>MEDHIRFLILHGCKLARDIESDLCGGRLRDAKTTCEEIVQVFKAATDKLRNGGDKFNKKRCFALEDGIDGIEILKADSGRGIDASGISNSMPEEDGDRILHPHNKRRSRRSGRGEADRTIQRVPAPQFGNTSVPEEDGHTWRKYGQKIILGSKFPRAYYRCTHQRLYQCPAKKQVQLLDHDPSTFLVTYQGHHTCLMSSTAPLLPPHPQPQLDLGCGVTTPCLTPPPPSRAGI</sequence>
<organism evidence="1 2">
    <name type="scientific">Melastoma candidum</name>
    <dbReference type="NCBI Taxonomy" id="119954"/>
    <lineage>
        <taxon>Eukaryota</taxon>
        <taxon>Viridiplantae</taxon>
        <taxon>Streptophyta</taxon>
        <taxon>Embryophyta</taxon>
        <taxon>Tracheophyta</taxon>
        <taxon>Spermatophyta</taxon>
        <taxon>Magnoliopsida</taxon>
        <taxon>eudicotyledons</taxon>
        <taxon>Gunneridae</taxon>
        <taxon>Pentapetalae</taxon>
        <taxon>rosids</taxon>
        <taxon>malvids</taxon>
        <taxon>Myrtales</taxon>
        <taxon>Melastomataceae</taxon>
        <taxon>Melastomatoideae</taxon>
        <taxon>Melastomateae</taxon>
        <taxon>Melastoma</taxon>
    </lineage>
</organism>
<evidence type="ECO:0000313" key="1">
    <source>
        <dbReference type="EMBL" id="KAI4302461.1"/>
    </source>
</evidence>
<dbReference type="EMBL" id="CM042891">
    <property type="protein sequence ID" value="KAI4302461.1"/>
    <property type="molecule type" value="Genomic_DNA"/>
</dbReference>
<evidence type="ECO:0000313" key="2">
    <source>
        <dbReference type="Proteomes" id="UP001057402"/>
    </source>
</evidence>
<gene>
    <name evidence="1" type="ORF">MLD38_038202</name>
</gene>